<proteinExistence type="predicted"/>
<feature type="compositionally biased region" description="Polar residues" evidence="2">
    <location>
        <begin position="2595"/>
        <end position="2611"/>
    </location>
</feature>
<feature type="compositionally biased region" description="Acidic residues" evidence="2">
    <location>
        <begin position="963"/>
        <end position="978"/>
    </location>
</feature>
<feature type="compositionally biased region" description="Basic and acidic residues" evidence="2">
    <location>
        <begin position="1774"/>
        <end position="1784"/>
    </location>
</feature>
<dbReference type="SMART" id="SM00355">
    <property type="entry name" value="ZnF_C2H2"/>
    <property type="match status" value="14"/>
</dbReference>
<feature type="compositionally biased region" description="Polar residues" evidence="2">
    <location>
        <begin position="2803"/>
        <end position="2812"/>
    </location>
</feature>
<name>A0A8D9AEG7_9HEMI</name>
<feature type="compositionally biased region" description="Low complexity" evidence="2">
    <location>
        <begin position="2861"/>
        <end position="2881"/>
    </location>
</feature>
<feature type="compositionally biased region" description="Low complexity" evidence="2">
    <location>
        <begin position="1059"/>
        <end position="1077"/>
    </location>
</feature>
<feature type="compositionally biased region" description="Basic and acidic residues" evidence="2">
    <location>
        <begin position="1109"/>
        <end position="1141"/>
    </location>
</feature>
<feature type="compositionally biased region" description="Polar residues" evidence="2">
    <location>
        <begin position="2844"/>
        <end position="2860"/>
    </location>
</feature>
<feature type="compositionally biased region" description="Low complexity" evidence="2">
    <location>
        <begin position="1599"/>
        <end position="1639"/>
    </location>
</feature>
<feature type="compositionally biased region" description="Basic and acidic residues" evidence="2">
    <location>
        <begin position="1546"/>
        <end position="1568"/>
    </location>
</feature>
<feature type="region of interest" description="Disordered" evidence="2">
    <location>
        <begin position="2280"/>
        <end position="2307"/>
    </location>
</feature>
<feature type="domain" description="C2H2-type" evidence="3">
    <location>
        <begin position="672"/>
        <end position="699"/>
    </location>
</feature>
<evidence type="ECO:0000256" key="2">
    <source>
        <dbReference type="SAM" id="MobiDB-lite"/>
    </source>
</evidence>
<evidence type="ECO:0000313" key="4">
    <source>
        <dbReference type="EMBL" id="CAG6764959.1"/>
    </source>
</evidence>
<feature type="domain" description="C2H2-type" evidence="3">
    <location>
        <begin position="320"/>
        <end position="347"/>
    </location>
</feature>
<feature type="region of interest" description="Disordered" evidence="2">
    <location>
        <begin position="3048"/>
        <end position="3113"/>
    </location>
</feature>
<feature type="compositionally biased region" description="Polar residues" evidence="2">
    <location>
        <begin position="2523"/>
        <end position="2537"/>
    </location>
</feature>
<feature type="compositionally biased region" description="Basic and acidic residues" evidence="2">
    <location>
        <begin position="2287"/>
        <end position="2307"/>
    </location>
</feature>
<feature type="region of interest" description="Disordered" evidence="2">
    <location>
        <begin position="1106"/>
        <end position="1142"/>
    </location>
</feature>
<feature type="region of interest" description="Disordered" evidence="2">
    <location>
        <begin position="2343"/>
        <end position="2409"/>
    </location>
</feature>
<feature type="compositionally biased region" description="Polar residues" evidence="2">
    <location>
        <begin position="1005"/>
        <end position="1020"/>
    </location>
</feature>
<feature type="compositionally biased region" description="Basic and acidic residues" evidence="2">
    <location>
        <begin position="2612"/>
        <end position="2621"/>
    </location>
</feature>
<protein>
    <recommendedName>
        <fullName evidence="3">C2H2-type domain-containing protein</fullName>
    </recommendedName>
</protein>
<feature type="compositionally biased region" description="Polar residues" evidence="2">
    <location>
        <begin position="3051"/>
        <end position="3077"/>
    </location>
</feature>
<feature type="compositionally biased region" description="Polar residues" evidence="2">
    <location>
        <begin position="2645"/>
        <end position="2674"/>
    </location>
</feature>
<feature type="region of interest" description="Disordered" evidence="2">
    <location>
        <begin position="3130"/>
        <end position="3179"/>
    </location>
</feature>
<evidence type="ECO:0000259" key="3">
    <source>
        <dbReference type="PROSITE" id="PS50157"/>
    </source>
</evidence>
<feature type="compositionally biased region" description="Polar residues" evidence="2">
    <location>
        <begin position="2108"/>
        <end position="2122"/>
    </location>
</feature>
<feature type="compositionally biased region" description="Polar residues" evidence="2">
    <location>
        <begin position="2947"/>
        <end position="2957"/>
    </location>
</feature>
<keyword evidence="1" id="KW-0862">Zinc</keyword>
<sequence length="3282" mass="366016">MSYCRLCGSPDFLVNISDHQNHLEYLHLIDYHLSVKLPAADSHCLVCATCVAQITYLRQWKRKILNHQSLLSTNHEPPSVCSDNDTSVAQSTPPEHLFYNSQHEEFNPSILVAESLAHGVDPLSVSSIKRERVDPAESNINTSHSSIDQIEIEEHPLLARVKQEPCTPPSLVPRHNDRYHSTCSTVPGTDSRYDVSSQNKAVVLSAASRSFDFQTLVHSDCADSQLNSTDDASARVVTLDEPPGGGAVSRSGKYSEQIIQDATQTKNSKNLLIECYKCGHVVIAKDDMDTHWLDVHNVNLRTTQSRRISRYQSKQLYYRYVCTICEKKFDSYNGARTHRKVHRPDGTLYSEDGALYDANEDNETSGDEVTIDVDERLNNLDENLIEALSKVEDLFSKREASEGIPSRGSHADETNSALTSDVKNSSQNERTDQKRTEACSAELQPLDDKARVKFDILRNELFDTHFQHVSERPSFRLGRKHDITNSKSNTIPHDKTDGELDVNVKIETLDTLVKRWSKSELATSKTELVASEEIVRACYRRQWNTVQENSNDRTGNDSLNDSSELEDSKVSLLSVIVKTENVHNDALEENSDYKDMSNMNNNNNSNTVMNSNKSRADHFLGFASSENCTRSASCTNNAENSLGDDQHTFSSNKVDGSPEVKDAQVPEVKDNYQCNLCNVYFDTIPLLGEHMKSHTFEVMKSNYLKGLNTHTEVMCELCSTVVNVIRFKQHLKIVHSHADYPIPDALVIPTGGVRCCICKEEFKRTAMYESHRKTCYIESMIMRQLKRVANQMNSENSKNILEIELKQTPHQARNGSDSKRDLKKPLNQYDVQQTRRSADATGNREEKLISSENTKIKKRGSNKYDCAKCGLACETKLGFDIHRIFHGSPHTRGNFSCLECNVTWTSVTAARNHLKRQHLHVENSVTLCAHCLQTFPDKNRYNGHFKKMMVQPALTKNGKSSESEDEETPSDESEDEADKNDSAELMDTLKKNLGLELSQAIASAVETSTPGRTEASPTTKRMSKELKMLSINANFTPAEWSEDKRPRRREVESSDVTMSSRHSGSSSSNSNLTTRSNSPVLLSDKIKNVQFQELKEKIRAAMIAVKSAKASEEKKDKSEAEARGGKHSSDSSRTGEHRTEGELMNNSDEFYFDHKGHPRKIFTCPRCSMRFITELVYEDHVEKCGKDMFKSNKNGGVCSLCNIYFTELRKHNVVHGNANHRFHTQEKYIYVYQCPICLADSKQDIGRFNRHLEECKAKGAGHMKCKHCKRLCSNLSNKMRHQIACSAQLARAMFRKAKTPLLKCTYCCRHIQQTREAHDKICLKPIVGYATPTTSKPEKRKRAVPHNVKIVVVSALSPNTTQVTPPVVPDQTNVDQDDSDTETINKCDKCDKTFPLRIAYKKHISKCTGAAKESPSEQVSTTAKALPSENESTGNQSSGAVSACLSCFLCDHSNETSVHLFNHYTRKHHLNIEVSGPPSRRQYKCLYCHKQCNSFMKFNLHGHFHEKQKNSLNKKEKKEKESFQTETTSERQKSVTPTVTNTTEPMKTRDKSKASVEKQPDFTSKKGSTENSQSSPRGSESALITRSGTVVSRAHVEDSNTSVTTTTTTRNRSIMSPARASTSSSSQSQSRDSNSSDSPNTKERKWKSLTENAKIMNSYKKTKPQHKKSTKCESCKEYIRNTCYTQHAVKCVSSSIRNPKRTKNDIIMSGYVKKKNKAPRMMCIHCKLYISGRKFATHLSKCERKSSYRNIQRTSDVGKEKIPANESQVRPNTRHNEASGSKHTEIMAPRPSFKKIEIINLEPIVNTRRNETDALKSKTIEVMLSKPSLKNVEIIPLKSPSRKIEVPQPVKKKLEGFPPKLSPTVPITKKPESTVYKPAQRKVEITPVTSPRNKLDVSPKNSSCINESPSKAIKVIEVNYTKPGSKHVVVPPPTVVVPSPRDTSPRIRKSRNSIEPSKVFCPLCSTRTEIHKENVSSHYNYYHKQELSLSMYLEVLGLKPDNTQCFIQTSTMYCPLCEKTYEKSEMRNHYRYHRRDLNYSLFIEVLGFRNETDFVDFIENNENRLTRITRRSKTAPVEIIDLEQQNAEKSPQERRKKSLENVVVVAPQANTSKGTLTLASETRSSRRTRGHPEPEPIKPSEIEEKRITRKRDRSKQLDENLSLADLLDIKRRRENPTNTDTRPSRPVRNRNIVETSDPIVLNETPTSTNTRPNRPIRTRNILETSDPIILNEDDAGELSDAAEDDPLADPFGGCGDQADMVDKPIDRSDEESMGGMNEIAVLEDWGSLEKKTTEEKEEGVDMSKDELEKKRQLQEKIKNQLQKKIDAILNKNIAEAEARKKQLAASKTKIPSPAAVPKPKTMTPSPTTAHPRPKLLLPSLTPNTMTPFPTAVPKPKIMTPSPTAVSKPKTILIPTPQLYKEALSNAMHKKGAHSIVKEPVVKNVVSKTPVARPENVTSKTLVNIRPLSRSEMNPGKVTSSPNTEQKDTPSAKTEQKTTTPNPLQKKTEKMKNKLLLKFKKETSQNSYTVSQKQGNSSDHQKKIPLNKPTQFKPKNRDMSIGHMIANTHSDKNVINKLRGIKIQRKTDDQRGGPSVLSNKVESISKQNTGQLDKSDTSERLAHSSPFMKQNIEQRQRNESSEKLTHSSPSVPIVGNISSNSNGGPQNICEQPPQNESEHKTEPSSSDMPSRPTNETNSEPNKHVTFVSTFVTSSSPPPSQSQETVPPSEPNSIPSEPASGQLLEAPGSPLFPPPPSNLVGMTSQPARLAATPSPSPENTPSKYPASSVLSNSPDSPPMFPSVKTVVSASQHRPSTPAAASCSYPQQMSYQSQFESSQQQVLSPHSGKTSTFEAKQGGSQSTPPVRFSSPSPQPSSHVSHSPSMISQHYAQPQQHHSVQYSSTHGSPYVECPPVTTTPISYPVSTSAYVEYPKPVASFRYAVHSSPVISRSNTPVHQSSPPSPMVKPIMSPAPAAGYYDNPPTPSSPMNNSPSPHSSMMHSPKSYTDLTSSGQAYSSSSHVKPPVSTSGPAYSSSSHIKLPPVSTIVQHHRNTSSPYSQYPSTQDGGYPSQQSTLTDNLLSIPPTKRRTTEYRSTPSPSPNYSSSYLPTSSPTASVSPNYAHLSTAYPISSVSPAPAQKKTSTANTPVPTSHYPSYEAPASNRHTVSHLSETHQSSPLPSYTSSTFPCYDAPSAKPYSPYEGPASNLISYPIAGASHAPPSGYPYSAYPPAPPSYLPPLSQGFRPYETAYPLAYDYQGTPYGHHPEYTAQPQPQPSPYHPPDTH</sequence>
<feature type="region of interest" description="Disordered" evidence="2">
    <location>
        <begin position="639"/>
        <end position="659"/>
    </location>
</feature>
<feature type="compositionally biased region" description="Basic and acidic residues" evidence="2">
    <location>
        <begin position="1041"/>
        <end position="1052"/>
    </location>
</feature>
<feature type="region of interest" description="Disordered" evidence="2">
    <location>
        <begin position="2578"/>
        <end position="2903"/>
    </location>
</feature>
<feature type="compositionally biased region" description="Polar residues" evidence="2">
    <location>
        <begin position="1416"/>
        <end position="1435"/>
    </location>
</feature>
<accession>A0A8D9AEG7</accession>
<dbReference type="EMBL" id="HBUF01567081">
    <property type="protein sequence ID" value="CAG6764959.1"/>
    <property type="molecule type" value="Transcribed_RNA"/>
</dbReference>
<feature type="compositionally biased region" description="Basic and acidic residues" evidence="2">
    <location>
        <begin position="2631"/>
        <end position="2644"/>
    </location>
</feature>
<feature type="region of interest" description="Disordered" evidence="2">
    <location>
        <begin position="2947"/>
        <end position="3035"/>
    </location>
</feature>
<dbReference type="PROSITE" id="PS00028">
    <property type="entry name" value="ZINC_FINGER_C2H2_1"/>
    <property type="match status" value="7"/>
</dbReference>
<dbReference type="PANTHER" id="PTHR24216">
    <property type="entry name" value="PAXILLIN-RELATED"/>
    <property type="match status" value="1"/>
</dbReference>
<feature type="region of interest" description="Disordered" evidence="2">
    <location>
        <begin position="1411"/>
        <end position="1435"/>
    </location>
</feature>
<feature type="compositionally biased region" description="Polar residues" evidence="2">
    <location>
        <begin position="414"/>
        <end position="428"/>
    </location>
</feature>
<reference evidence="4" key="1">
    <citation type="submission" date="2021-05" db="EMBL/GenBank/DDBJ databases">
        <authorList>
            <person name="Alioto T."/>
            <person name="Alioto T."/>
            <person name="Gomez Garrido J."/>
        </authorList>
    </citation>
    <scope>NUCLEOTIDE SEQUENCE</scope>
</reference>
<feature type="compositionally biased region" description="Polar residues" evidence="2">
    <location>
        <begin position="1569"/>
        <end position="1590"/>
    </location>
</feature>
<feature type="compositionally biased region" description="Low complexity" evidence="2">
    <location>
        <begin position="2703"/>
        <end position="2738"/>
    </location>
</feature>
<feature type="compositionally biased region" description="Polar residues" evidence="2">
    <location>
        <begin position="2882"/>
        <end position="2903"/>
    </location>
</feature>
<feature type="compositionally biased region" description="Polar residues" evidence="2">
    <location>
        <begin position="1534"/>
        <end position="1545"/>
    </location>
</feature>
<feature type="region of interest" description="Disordered" evidence="2">
    <location>
        <begin position="1004"/>
        <end position="1023"/>
    </location>
</feature>
<feature type="region of interest" description="Disordered" evidence="2">
    <location>
        <begin position="1037"/>
        <end position="1077"/>
    </location>
</feature>
<feature type="compositionally biased region" description="Basic and acidic residues" evidence="2">
    <location>
        <begin position="2484"/>
        <end position="2495"/>
    </location>
</feature>
<feature type="compositionally biased region" description="Polar residues" evidence="2">
    <location>
        <begin position="3130"/>
        <end position="3151"/>
    </location>
</feature>
<feature type="region of interest" description="Disordered" evidence="2">
    <location>
        <begin position="400"/>
        <end position="439"/>
    </location>
</feature>
<feature type="compositionally biased region" description="Low complexity" evidence="2">
    <location>
        <begin position="2357"/>
        <end position="2368"/>
    </location>
</feature>
<dbReference type="PROSITE" id="PS50157">
    <property type="entry name" value="ZINC_FINGER_C2H2_2"/>
    <property type="match status" value="2"/>
</dbReference>
<feature type="region of interest" description="Disordered" evidence="2">
    <location>
        <begin position="953"/>
        <end position="981"/>
    </location>
</feature>
<feature type="compositionally biased region" description="Low complexity" evidence="2">
    <location>
        <begin position="3090"/>
        <end position="3113"/>
    </location>
</feature>
<organism evidence="4">
    <name type="scientific">Cacopsylla melanoneura</name>
    <dbReference type="NCBI Taxonomy" id="428564"/>
    <lineage>
        <taxon>Eukaryota</taxon>
        <taxon>Metazoa</taxon>
        <taxon>Ecdysozoa</taxon>
        <taxon>Arthropoda</taxon>
        <taxon>Hexapoda</taxon>
        <taxon>Insecta</taxon>
        <taxon>Pterygota</taxon>
        <taxon>Neoptera</taxon>
        <taxon>Paraneoptera</taxon>
        <taxon>Hemiptera</taxon>
        <taxon>Sternorrhyncha</taxon>
        <taxon>Psylloidea</taxon>
        <taxon>Psyllidae</taxon>
        <taxon>Psyllinae</taxon>
        <taxon>Cacopsylla</taxon>
    </lineage>
</organism>
<evidence type="ECO:0000256" key="1">
    <source>
        <dbReference type="PROSITE-ProRule" id="PRU00042"/>
    </source>
</evidence>
<dbReference type="InterPro" id="IPR013087">
    <property type="entry name" value="Znf_C2H2_type"/>
</dbReference>
<feature type="region of interest" description="Disordered" evidence="2">
    <location>
        <begin position="2106"/>
        <end position="2159"/>
    </location>
</feature>
<feature type="compositionally biased region" description="Pro residues" evidence="2">
    <location>
        <begin position="3270"/>
        <end position="3282"/>
    </location>
</feature>
<feature type="compositionally biased region" description="Polar residues" evidence="2">
    <location>
        <begin position="3001"/>
        <end position="3035"/>
    </location>
</feature>
<dbReference type="InterPro" id="IPR012934">
    <property type="entry name" value="Znf_AD"/>
</dbReference>
<dbReference type="GO" id="GO:0008270">
    <property type="term" value="F:zinc ion binding"/>
    <property type="evidence" value="ECO:0007669"/>
    <property type="project" value="UniProtKB-KW"/>
</dbReference>
<feature type="region of interest" description="Disordered" evidence="2">
    <location>
        <begin position="805"/>
        <end position="846"/>
    </location>
</feature>
<dbReference type="GO" id="GO:0005634">
    <property type="term" value="C:nucleus"/>
    <property type="evidence" value="ECO:0007669"/>
    <property type="project" value="InterPro"/>
</dbReference>
<feature type="region of interest" description="Disordered" evidence="2">
    <location>
        <begin position="1758"/>
        <end position="1784"/>
    </location>
</feature>
<feature type="compositionally biased region" description="Basic and acidic residues" evidence="2">
    <location>
        <begin position="1507"/>
        <end position="1533"/>
    </location>
</feature>
<feature type="region of interest" description="Disordered" evidence="2">
    <location>
        <begin position="3253"/>
        <end position="3282"/>
    </location>
</feature>
<dbReference type="PANTHER" id="PTHR24216:SF65">
    <property type="entry name" value="PAXILLIN-LIKE PROTEIN 1"/>
    <property type="match status" value="1"/>
</dbReference>
<feature type="compositionally biased region" description="Low complexity" evidence="2">
    <location>
        <begin position="2824"/>
        <end position="2841"/>
    </location>
</feature>
<feature type="compositionally biased region" description="Polar residues" evidence="2">
    <location>
        <begin position="2682"/>
        <end position="2698"/>
    </location>
</feature>
<feature type="compositionally biased region" description="Basic and acidic residues" evidence="2">
    <location>
        <begin position="2130"/>
        <end position="2146"/>
    </location>
</feature>
<feature type="compositionally biased region" description="Low complexity" evidence="2">
    <location>
        <begin position="2984"/>
        <end position="3000"/>
    </location>
</feature>
<feature type="region of interest" description="Disordered" evidence="2">
    <location>
        <begin position="2168"/>
        <end position="2187"/>
    </location>
</feature>
<feature type="region of interest" description="Disordered" evidence="2">
    <location>
        <begin position="1507"/>
        <end position="1651"/>
    </location>
</feature>
<dbReference type="SMART" id="SM00868">
    <property type="entry name" value="zf-AD"/>
    <property type="match status" value="1"/>
</dbReference>
<feature type="compositionally biased region" description="Polar residues" evidence="2">
    <location>
        <begin position="3160"/>
        <end position="3179"/>
    </location>
</feature>
<keyword evidence="1" id="KW-0863">Zinc-finger</keyword>
<feature type="compositionally biased region" description="Basic and acidic residues" evidence="2">
    <location>
        <begin position="836"/>
        <end position="846"/>
    </location>
</feature>
<feature type="region of interest" description="Disordered" evidence="2">
    <location>
        <begin position="2446"/>
        <end position="2557"/>
    </location>
</feature>
<keyword evidence="1" id="KW-0479">Metal-binding</keyword>